<feature type="transmembrane region" description="Helical" evidence="9">
    <location>
        <begin position="384"/>
        <end position="401"/>
    </location>
</feature>
<dbReference type="GO" id="GO:0016763">
    <property type="term" value="F:pentosyltransferase activity"/>
    <property type="evidence" value="ECO:0007669"/>
    <property type="project" value="TreeGrafter"/>
</dbReference>
<organism evidence="11 12">
    <name type="scientific">Gimesia maris</name>
    <dbReference type="NCBI Taxonomy" id="122"/>
    <lineage>
        <taxon>Bacteria</taxon>
        <taxon>Pseudomonadati</taxon>
        <taxon>Planctomycetota</taxon>
        <taxon>Planctomycetia</taxon>
        <taxon>Planctomycetales</taxon>
        <taxon>Planctomycetaceae</taxon>
        <taxon>Gimesia</taxon>
    </lineage>
</organism>
<dbReference type="EMBL" id="DQAY01000068">
    <property type="protein sequence ID" value="HCO23697.1"/>
    <property type="molecule type" value="Genomic_DNA"/>
</dbReference>
<evidence type="ECO:0000256" key="3">
    <source>
        <dbReference type="ARBA" id="ARBA00022676"/>
    </source>
</evidence>
<feature type="transmembrane region" description="Helical" evidence="9">
    <location>
        <begin position="140"/>
        <end position="173"/>
    </location>
</feature>
<feature type="transmembrane region" description="Helical" evidence="9">
    <location>
        <begin position="359"/>
        <end position="377"/>
    </location>
</feature>
<feature type="compositionally biased region" description="Polar residues" evidence="8">
    <location>
        <begin position="9"/>
        <end position="24"/>
    </location>
</feature>
<gene>
    <name evidence="11" type="ORF">DIT97_11800</name>
</gene>
<dbReference type="InterPro" id="IPR050297">
    <property type="entry name" value="LipidA_mod_glycosyltrf_83"/>
</dbReference>
<evidence type="ECO:0000313" key="11">
    <source>
        <dbReference type="EMBL" id="HCO23697.1"/>
    </source>
</evidence>
<feature type="region of interest" description="Disordered" evidence="8">
    <location>
        <begin position="1"/>
        <end position="24"/>
    </location>
</feature>
<keyword evidence="4" id="KW-0808">Transferase</keyword>
<feature type="transmembrane region" description="Helical" evidence="9">
    <location>
        <begin position="228"/>
        <end position="247"/>
    </location>
</feature>
<dbReference type="Pfam" id="PF13231">
    <property type="entry name" value="PMT_2"/>
    <property type="match status" value="1"/>
</dbReference>
<feature type="transmembrane region" description="Helical" evidence="9">
    <location>
        <begin position="326"/>
        <end position="347"/>
    </location>
</feature>
<evidence type="ECO:0000256" key="4">
    <source>
        <dbReference type="ARBA" id="ARBA00022679"/>
    </source>
</evidence>
<feature type="transmembrane region" description="Helical" evidence="9">
    <location>
        <begin position="81"/>
        <end position="101"/>
    </location>
</feature>
<evidence type="ECO:0000256" key="7">
    <source>
        <dbReference type="ARBA" id="ARBA00023136"/>
    </source>
</evidence>
<dbReference type="Proteomes" id="UP000263642">
    <property type="component" value="Unassembled WGS sequence"/>
</dbReference>
<evidence type="ECO:0000256" key="6">
    <source>
        <dbReference type="ARBA" id="ARBA00022989"/>
    </source>
</evidence>
<dbReference type="InterPro" id="IPR038731">
    <property type="entry name" value="RgtA/B/C-like"/>
</dbReference>
<evidence type="ECO:0000256" key="1">
    <source>
        <dbReference type="ARBA" id="ARBA00004651"/>
    </source>
</evidence>
<reference evidence="11 12" key="1">
    <citation type="journal article" date="2018" name="Nat. Biotechnol.">
        <title>A standardized bacterial taxonomy based on genome phylogeny substantially revises the tree of life.</title>
        <authorList>
            <person name="Parks D.H."/>
            <person name="Chuvochina M."/>
            <person name="Waite D.W."/>
            <person name="Rinke C."/>
            <person name="Skarshewski A."/>
            <person name="Chaumeil P.A."/>
            <person name="Hugenholtz P."/>
        </authorList>
    </citation>
    <scope>NUCLEOTIDE SEQUENCE [LARGE SCALE GENOMIC DNA]</scope>
    <source>
        <strain evidence="11">UBA9375</strain>
    </source>
</reference>
<keyword evidence="6 9" id="KW-1133">Transmembrane helix</keyword>
<proteinExistence type="predicted"/>
<dbReference type="PANTHER" id="PTHR33908">
    <property type="entry name" value="MANNOSYLTRANSFERASE YKCB-RELATED"/>
    <property type="match status" value="1"/>
</dbReference>
<dbReference type="GO" id="GO:0009103">
    <property type="term" value="P:lipopolysaccharide biosynthetic process"/>
    <property type="evidence" value="ECO:0007669"/>
    <property type="project" value="UniProtKB-ARBA"/>
</dbReference>
<evidence type="ECO:0000256" key="5">
    <source>
        <dbReference type="ARBA" id="ARBA00022692"/>
    </source>
</evidence>
<accession>A0A3D3R6Q8</accession>
<dbReference type="AlphaFoldDB" id="A0A3D3R6Q8"/>
<evidence type="ECO:0000256" key="8">
    <source>
        <dbReference type="SAM" id="MobiDB-lite"/>
    </source>
</evidence>
<evidence type="ECO:0000256" key="2">
    <source>
        <dbReference type="ARBA" id="ARBA00022475"/>
    </source>
</evidence>
<comment type="subcellular location">
    <subcellularLocation>
        <location evidence="1">Cell membrane</location>
        <topology evidence="1">Multi-pass membrane protein</topology>
    </subcellularLocation>
</comment>
<keyword evidence="3" id="KW-0328">Glycosyltransferase</keyword>
<keyword evidence="2" id="KW-1003">Cell membrane</keyword>
<sequence>MDIVVDESMTATDASKSVTEQQPNSSERNVKSSWTVWFLVTGIIITGLVFRLMLLDAFFLDFDESMHFQAAREVTLYDAWVASRVHTHPPLIFLFYHYWIALGDSEMILRLPSLLFSLSALFLGFLWMREILGERPALAGLAFLAFSMPMIHLGALMRGYTLLLTFIFAALYLQERFYQTGSLRALAGNCCCLVLAMLTHYSAAWLILALGLMGILRIATGTFTKRMFAGWVTSQFALLGVCLALYFGHVRQFVRSDTQTALWDFWLIDSAFDPTTTNPAYLAMMRVVEFIQYLSGPLWIFMTGLVVTGIVMLFKKGAQENLSKRIAIERGMLVLLPLLVAMLLFHLRIYPVGHTRHSIWLVPFVALGLAAGTWPLLKCPGTFRTIIAVLFVSLWIYTYAYPNVWKLKTTQTPQMARKMISIIEETVPEGETILMDDSTRNVLEYYLVGRRVMHGKSLGSGYVEYEMGGYRIITIPKFHFYMYDIKAAWPSFQQVFGAASTKPLWVVYIGFETPANEASKIFKRFPPGKLIKQVKYLDNQILQVQFQGP</sequence>
<keyword evidence="7 9" id="KW-0472">Membrane</keyword>
<protein>
    <recommendedName>
        <fullName evidence="10">Glycosyltransferase RgtA/B/C/D-like domain-containing protein</fullName>
    </recommendedName>
</protein>
<name>A0A3D3R6Q8_9PLAN</name>
<comment type="caution">
    <text evidence="11">The sequence shown here is derived from an EMBL/GenBank/DDBJ whole genome shotgun (WGS) entry which is preliminary data.</text>
</comment>
<feature type="transmembrane region" description="Helical" evidence="9">
    <location>
        <begin position="107"/>
        <end position="128"/>
    </location>
</feature>
<evidence type="ECO:0000256" key="9">
    <source>
        <dbReference type="SAM" id="Phobius"/>
    </source>
</evidence>
<dbReference type="PANTHER" id="PTHR33908:SF11">
    <property type="entry name" value="MEMBRANE PROTEIN"/>
    <property type="match status" value="1"/>
</dbReference>
<feature type="transmembrane region" description="Helical" evidence="9">
    <location>
        <begin position="34"/>
        <end position="60"/>
    </location>
</feature>
<dbReference type="GO" id="GO:0005886">
    <property type="term" value="C:plasma membrane"/>
    <property type="evidence" value="ECO:0007669"/>
    <property type="project" value="UniProtKB-SubCell"/>
</dbReference>
<feature type="domain" description="Glycosyltransferase RgtA/B/C/D-like" evidence="10">
    <location>
        <begin position="88"/>
        <end position="238"/>
    </location>
</feature>
<feature type="transmembrane region" description="Helical" evidence="9">
    <location>
        <begin position="290"/>
        <end position="314"/>
    </location>
</feature>
<keyword evidence="5 9" id="KW-0812">Transmembrane</keyword>
<evidence type="ECO:0000313" key="12">
    <source>
        <dbReference type="Proteomes" id="UP000263642"/>
    </source>
</evidence>
<evidence type="ECO:0000259" key="10">
    <source>
        <dbReference type="Pfam" id="PF13231"/>
    </source>
</evidence>
<feature type="transmembrane region" description="Helical" evidence="9">
    <location>
        <begin position="185"/>
        <end position="216"/>
    </location>
</feature>